<gene>
    <name evidence="1" type="ORF">M5X12_11505</name>
</gene>
<name>A0ABT4GWW3_PAEAL</name>
<dbReference type="Proteomes" id="UP001527181">
    <property type="component" value="Unassembled WGS sequence"/>
</dbReference>
<proteinExistence type="predicted"/>
<reference evidence="1 2" key="1">
    <citation type="submission" date="2022-05" db="EMBL/GenBank/DDBJ databases">
        <title>Genome Sequencing of Bee-Associated Microbes.</title>
        <authorList>
            <person name="Dunlap C."/>
        </authorList>
    </citation>
    <scope>NUCLEOTIDE SEQUENCE [LARGE SCALE GENOMIC DNA]</scope>
    <source>
        <strain evidence="1 2">NRRL B-04010</strain>
    </source>
</reference>
<dbReference type="RefSeq" id="WP_163974775.1">
    <property type="nucleotide sequence ID" value="NZ_JAMDLX010000050.1"/>
</dbReference>
<accession>A0ABT4GWW3</accession>
<comment type="caution">
    <text evidence="1">The sequence shown here is derived from an EMBL/GenBank/DDBJ whole genome shotgun (WGS) entry which is preliminary data.</text>
</comment>
<evidence type="ECO:0000313" key="1">
    <source>
        <dbReference type="EMBL" id="MCY9761200.1"/>
    </source>
</evidence>
<organism evidence="1 2">
    <name type="scientific">Paenibacillus alvei</name>
    <name type="common">Bacillus alvei</name>
    <dbReference type="NCBI Taxonomy" id="44250"/>
    <lineage>
        <taxon>Bacteria</taxon>
        <taxon>Bacillati</taxon>
        <taxon>Bacillota</taxon>
        <taxon>Bacilli</taxon>
        <taxon>Bacillales</taxon>
        <taxon>Paenibacillaceae</taxon>
        <taxon>Paenibacillus</taxon>
    </lineage>
</organism>
<protein>
    <submittedName>
        <fullName evidence="1">Uncharacterized protein</fullName>
    </submittedName>
</protein>
<dbReference type="EMBL" id="JAMDNP010000021">
    <property type="protein sequence ID" value="MCY9761200.1"/>
    <property type="molecule type" value="Genomic_DNA"/>
</dbReference>
<sequence>MEHQFCEVKAVHETFDSAEVNQLLAAGWILDARFHNERKTRYVLIRF</sequence>
<evidence type="ECO:0000313" key="2">
    <source>
        <dbReference type="Proteomes" id="UP001527181"/>
    </source>
</evidence>
<keyword evidence="2" id="KW-1185">Reference proteome</keyword>